<name>A0AAV2F7H4_9ROSI</name>
<feature type="compositionally biased region" description="Polar residues" evidence="1">
    <location>
        <begin position="1"/>
        <end position="10"/>
    </location>
</feature>
<accession>A0AAV2F7H4</accession>
<protein>
    <submittedName>
        <fullName evidence="2">Uncharacterized protein</fullName>
    </submittedName>
</protein>
<dbReference type="EMBL" id="OZ034819">
    <property type="protein sequence ID" value="CAL1394191.1"/>
    <property type="molecule type" value="Genomic_DNA"/>
</dbReference>
<sequence length="160" mass="17423">MSVEQPTPSATVAMPPASMSHPSTPTMIVVQVEALHEASLPQVTIISSKIVAAIQDVKEDEAIIKSVACELIDPKNKKADGKNAIGKFDDYQGQGNTMPSLLLEERGPSWAKKQNLAMGAYRLNYGGSCSLEIQVEEDVRSSWLILVVKNLFKVMECHVL</sequence>
<dbReference type="Proteomes" id="UP001497516">
    <property type="component" value="Chromosome 6"/>
</dbReference>
<gene>
    <name evidence="2" type="ORF">LTRI10_LOCUS34710</name>
</gene>
<organism evidence="2 3">
    <name type="scientific">Linum trigynum</name>
    <dbReference type="NCBI Taxonomy" id="586398"/>
    <lineage>
        <taxon>Eukaryota</taxon>
        <taxon>Viridiplantae</taxon>
        <taxon>Streptophyta</taxon>
        <taxon>Embryophyta</taxon>
        <taxon>Tracheophyta</taxon>
        <taxon>Spermatophyta</taxon>
        <taxon>Magnoliopsida</taxon>
        <taxon>eudicotyledons</taxon>
        <taxon>Gunneridae</taxon>
        <taxon>Pentapetalae</taxon>
        <taxon>rosids</taxon>
        <taxon>fabids</taxon>
        <taxon>Malpighiales</taxon>
        <taxon>Linaceae</taxon>
        <taxon>Linum</taxon>
    </lineage>
</organism>
<proteinExistence type="predicted"/>
<evidence type="ECO:0000313" key="2">
    <source>
        <dbReference type="EMBL" id="CAL1394191.1"/>
    </source>
</evidence>
<feature type="region of interest" description="Disordered" evidence="1">
    <location>
        <begin position="1"/>
        <end position="22"/>
    </location>
</feature>
<evidence type="ECO:0000313" key="3">
    <source>
        <dbReference type="Proteomes" id="UP001497516"/>
    </source>
</evidence>
<reference evidence="2 3" key="1">
    <citation type="submission" date="2024-04" db="EMBL/GenBank/DDBJ databases">
        <authorList>
            <person name="Fracassetti M."/>
        </authorList>
    </citation>
    <scope>NUCLEOTIDE SEQUENCE [LARGE SCALE GENOMIC DNA]</scope>
</reference>
<keyword evidence="3" id="KW-1185">Reference proteome</keyword>
<dbReference type="AlphaFoldDB" id="A0AAV2F7H4"/>
<evidence type="ECO:0000256" key="1">
    <source>
        <dbReference type="SAM" id="MobiDB-lite"/>
    </source>
</evidence>